<protein>
    <recommendedName>
        <fullName evidence="5">Outer membrane protein beta-barrel domain-containing protein</fullName>
    </recommendedName>
</protein>
<keyword evidence="2" id="KW-0732">Signal</keyword>
<accession>G0GCX4</accession>
<feature type="signal peptide" evidence="2">
    <location>
        <begin position="1"/>
        <end position="20"/>
    </location>
</feature>
<dbReference type="HOGENOM" id="CLU_1414394_0_0_12"/>
<evidence type="ECO:0000313" key="4">
    <source>
        <dbReference type="Proteomes" id="UP000007254"/>
    </source>
</evidence>
<dbReference type="SUPFAM" id="SSF56925">
    <property type="entry name" value="OMPA-like"/>
    <property type="match status" value="1"/>
</dbReference>
<gene>
    <name evidence="3" type="ordered locus">Spith_0994</name>
</gene>
<evidence type="ECO:0008006" key="5">
    <source>
        <dbReference type="Google" id="ProtNLM"/>
    </source>
</evidence>
<dbReference type="AlphaFoldDB" id="G0GCX4"/>
<evidence type="ECO:0000256" key="1">
    <source>
        <dbReference type="SAM" id="Phobius"/>
    </source>
</evidence>
<name>G0GCX4_WINT7</name>
<keyword evidence="1" id="KW-0812">Transmembrane</keyword>
<evidence type="ECO:0000256" key="2">
    <source>
        <dbReference type="SAM" id="SignalP"/>
    </source>
</evidence>
<feature type="chain" id="PRO_5003399828" description="Outer membrane protein beta-barrel domain-containing protein" evidence="2">
    <location>
        <begin position="21"/>
        <end position="192"/>
    </location>
</feature>
<keyword evidence="4" id="KW-1185">Reference proteome</keyword>
<proteinExistence type="predicted"/>
<dbReference type="Proteomes" id="UP000007254">
    <property type="component" value="Chromosome"/>
</dbReference>
<dbReference type="InterPro" id="IPR011250">
    <property type="entry name" value="OMP/PagP_B-barrel"/>
</dbReference>
<evidence type="ECO:0000313" key="3">
    <source>
        <dbReference type="EMBL" id="AEJ61266.1"/>
    </source>
</evidence>
<dbReference type="KEGG" id="stq:Spith_0994"/>
<organism evidence="3 4">
    <name type="scientific">Winmispira thermophila (strain ATCC 700085 / DSM 6578 / Z-1203)</name>
    <name type="common">Spirochaeta thermophila</name>
    <dbReference type="NCBI Taxonomy" id="869211"/>
    <lineage>
        <taxon>Bacteria</taxon>
        <taxon>Pseudomonadati</taxon>
        <taxon>Spirochaetota</taxon>
        <taxon>Spirochaetia</taxon>
        <taxon>Winmispirales</taxon>
        <taxon>Winmispiraceae</taxon>
        <taxon>Winmispira</taxon>
    </lineage>
</organism>
<reference evidence="3 4" key="1">
    <citation type="submission" date="2011-06" db="EMBL/GenBank/DDBJ databases">
        <title>The complete genome of Spirochaeta thermophila DSM 6578.</title>
        <authorList>
            <consortium name="US DOE Joint Genome Institute (JGI-PGF)"/>
            <person name="Lucas S."/>
            <person name="Lapidus A."/>
            <person name="Bruce D."/>
            <person name="Goodwin L."/>
            <person name="Pitluck S."/>
            <person name="Peters L."/>
            <person name="Kyrpides N."/>
            <person name="Mavromatis K."/>
            <person name="Ivanova N."/>
            <person name="Mikailova N."/>
            <person name="Pagani I."/>
            <person name="Chertkov O."/>
            <person name="Detter J.C."/>
            <person name="Tapia R."/>
            <person name="Han C."/>
            <person name="Land M."/>
            <person name="Hauser L."/>
            <person name="Markowitz V."/>
            <person name="Cheng J.-F."/>
            <person name="Hugenholtz P."/>
            <person name="Woyke T."/>
            <person name="Wu D."/>
            <person name="Spring S."/>
            <person name="Merkhoffer B."/>
            <person name="Schneider S."/>
            <person name="Klenk H.-P."/>
            <person name="Eisen J.A."/>
        </authorList>
    </citation>
    <scope>NUCLEOTIDE SEQUENCE [LARGE SCALE GENOMIC DNA]</scope>
    <source>
        <strain evidence="4">ATCC 700085 / DSM 6578 / Z-1203</strain>
    </source>
</reference>
<feature type="transmembrane region" description="Helical" evidence="1">
    <location>
        <begin position="36"/>
        <end position="61"/>
    </location>
</feature>
<keyword evidence="1" id="KW-1133">Transmembrane helix</keyword>
<dbReference type="EMBL" id="CP002903">
    <property type="protein sequence ID" value="AEJ61266.1"/>
    <property type="molecule type" value="Genomic_DNA"/>
</dbReference>
<keyword evidence="1" id="KW-0472">Membrane</keyword>
<sequence>MRRYGVFLVVLCLVGGMVFAQDTGGPMEALMAPGDFGIYAGVGWGFFWGAVDVSGGVEMIFHQIDLGEKVPLTFGGAARISYYGWTDDYWGDDYHYAYLGGGVFATAHLGFTEESAPENLKFLANTDWYVGLGPQFASYSWGWTGDRETEFRIGLGTLGGVSYFLTPNFAINVEGGYYGWYGSGLIGVLIKF</sequence>
<dbReference type="OrthoDB" id="10000421at2"/>